<dbReference type="GO" id="GO:0043754">
    <property type="term" value="F:dihydrolipoamide branched chain acyltransferase activity"/>
    <property type="evidence" value="ECO:0007669"/>
    <property type="project" value="UniProtKB-EC"/>
</dbReference>
<dbReference type="Pfam" id="PF00198">
    <property type="entry name" value="2-oxoacid_dh"/>
    <property type="match status" value="1"/>
</dbReference>
<dbReference type="Pfam" id="PF02817">
    <property type="entry name" value="E3_binding"/>
    <property type="match status" value="1"/>
</dbReference>
<dbReference type="OMA" id="TPIFMEA"/>
<comment type="similarity">
    <text evidence="2">Belongs to the 2-oxoacid dehydrogenase family.</text>
</comment>
<sequence length="366" mass="39555">QSDKASVTITSRYDGVVKRLYYAPEATAYVGRPLLDIETESTGATRIKEHPEGQHKSLATPAVRRLAAEHNVKLAEVLGSGKGHRVLKEDIMAYLAQQTGAILSTPTPEPPQTDYLTRHVPETTKVQASHASSFDGIKKDKTEPIKGAEPNPMFVTSFHLPVFTGCDVTSLVILRQTLKPLAEKYGVTLSYLPFFIKAASLALTSFPILNASVDEACENITYKASHDIGFAMTTSQGLVVPVVRGVQRRSVLDVARELARLRAAGQAGSLSQTDLTSRTFTLSNIGSIGGSYAAPVIVPPEVAIGALGRIQLLPRYNADGELHGRHILCTSWSADHRVIDGATLAKFCVEWRGYVETPGSMLLHLA</sequence>
<dbReference type="InterPro" id="IPR011053">
    <property type="entry name" value="Single_hybrid_motif"/>
</dbReference>
<evidence type="ECO:0000256" key="6">
    <source>
        <dbReference type="ARBA" id="ARBA00038880"/>
    </source>
</evidence>
<reference evidence="9" key="1">
    <citation type="submission" date="2025-08" db="UniProtKB">
        <authorList>
            <consortium name="Ensembl"/>
        </authorList>
    </citation>
    <scope>IDENTIFICATION</scope>
</reference>
<dbReference type="Gene3D" id="3.30.559.10">
    <property type="entry name" value="Chloramphenicol acetyltransferase-like domain"/>
    <property type="match status" value="1"/>
</dbReference>
<keyword evidence="4" id="KW-0450">Lipoyl</keyword>
<dbReference type="GeneTree" id="ENSGT00940000156750"/>
<dbReference type="PANTHER" id="PTHR43178">
    <property type="entry name" value="DIHYDROLIPOAMIDE ACETYLTRANSFERASE COMPONENT OF PYRUVATE DEHYDROGENASE COMPLEX"/>
    <property type="match status" value="1"/>
</dbReference>
<evidence type="ECO:0000256" key="5">
    <source>
        <dbReference type="ARBA" id="ARBA00023315"/>
    </source>
</evidence>
<dbReference type="InterPro" id="IPR050743">
    <property type="entry name" value="2-oxoacid_DH_E2_comp"/>
</dbReference>
<dbReference type="PROSITE" id="PS51826">
    <property type="entry name" value="PSBD"/>
    <property type="match status" value="1"/>
</dbReference>
<evidence type="ECO:0000313" key="10">
    <source>
        <dbReference type="Proteomes" id="UP000694388"/>
    </source>
</evidence>
<evidence type="ECO:0000256" key="4">
    <source>
        <dbReference type="ARBA" id="ARBA00022823"/>
    </source>
</evidence>
<dbReference type="EC" id="2.3.1.168" evidence="6"/>
<proteinExistence type="inferred from homology"/>
<keyword evidence="3" id="KW-0808">Transferase</keyword>
<dbReference type="FunFam" id="3.30.559.10:FF:000007">
    <property type="entry name" value="Dihydrolipoamide acetyltransferase component of pyruvate dehydrogenase complex"/>
    <property type="match status" value="1"/>
</dbReference>
<dbReference type="InterPro" id="IPR001078">
    <property type="entry name" value="2-oxoacid_DH_actylTfrase"/>
</dbReference>
<accession>A0A8C4Q6B7</accession>
<dbReference type="Gene3D" id="2.40.50.100">
    <property type="match status" value="1"/>
</dbReference>
<dbReference type="GO" id="GO:0016407">
    <property type="term" value="F:acetyltransferase activity"/>
    <property type="evidence" value="ECO:0007669"/>
    <property type="project" value="TreeGrafter"/>
</dbReference>
<reference evidence="9" key="2">
    <citation type="submission" date="2025-09" db="UniProtKB">
        <authorList>
            <consortium name="Ensembl"/>
        </authorList>
    </citation>
    <scope>IDENTIFICATION</scope>
</reference>
<dbReference type="InterPro" id="IPR023213">
    <property type="entry name" value="CAT-like_dom_sf"/>
</dbReference>
<dbReference type="Ensembl" id="ENSEBUT00000011009.1">
    <property type="protein sequence ID" value="ENSEBUP00000010461.1"/>
    <property type="gene ID" value="ENSEBUG00000006726.1"/>
</dbReference>
<evidence type="ECO:0000256" key="2">
    <source>
        <dbReference type="ARBA" id="ARBA00007317"/>
    </source>
</evidence>
<organism evidence="9 10">
    <name type="scientific">Eptatretus burgeri</name>
    <name type="common">Inshore hagfish</name>
    <dbReference type="NCBI Taxonomy" id="7764"/>
    <lineage>
        <taxon>Eukaryota</taxon>
        <taxon>Metazoa</taxon>
        <taxon>Chordata</taxon>
        <taxon>Craniata</taxon>
        <taxon>Vertebrata</taxon>
        <taxon>Cyclostomata</taxon>
        <taxon>Myxini</taxon>
        <taxon>Myxiniformes</taxon>
        <taxon>Myxinidae</taxon>
        <taxon>Eptatretinae</taxon>
        <taxon>Eptatretus</taxon>
    </lineage>
</organism>
<comment type="cofactor">
    <cofactor evidence="1">
        <name>(R)-lipoate</name>
        <dbReference type="ChEBI" id="CHEBI:83088"/>
    </cofactor>
</comment>
<name>A0A8C4Q6B7_EPTBU</name>
<dbReference type="Proteomes" id="UP000694388">
    <property type="component" value="Unplaced"/>
</dbReference>
<dbReference type="InterPro" id="IPR036625">
    <property type="entry name" value="E3-bd_dom_sf"/>
</dbReference>
<keyword evidence="5" id="KW-0012">Acyltransferase</keyword>
<evidence type="ECO:0000313" key="9">
    <source>
        <dbReference type="Ensembl" id="ENSEBUP00000010461.1"/>
    </source>
</evidence>
<dbReference type="Gene3D" id="4.10.320.10">
    <property type="entry name" value="E3-binding domain"/>
    <property type="match status" value="1"/>
</dbReference>
<dbReference type="PANTHER" id="PTHR43178:SF5">
    <property type="entry name" value="LIPOAMIDE ACYLTRANSFERASE COMPONENT OF BRANCHED-CHAIN ALPHA-KETO ACID DEHYDROGENASE COMPLEX, MITOCHONDRIAL"/>
    <property type="match status" value="1"/>
</dbReference>
<dbReference type="InterPro" id="IPR004167">
    <property type="entry name" value="PSBD"/>
</dbReference>
<protein>
    <recommendedName>
        <fullName evidence="6">dihydrolipoyllysine-residue (2-methylpropanoyl)transferase</fullName>
        <ecNumber evidence="6">2.3.1.168</ecNumber>
    </recommendedName>
    <alternativeName>
        <fullName evidence="7">Branched-chain alpha-keto acid dehydrogenase complex component E2</fullName>
    </alternativeName>
</protein>
<evidence type="ECO:0000259" key="8">
    <source>
        <dbReference type="PROSITE" id="PS51826"/>
    </source>
</evidence>
<dbReference type="GO" id="GO:0031405">
    <property type="term" value="F:lipoic acid binding"/>
    <property type="evidence" value="ECO:0007669"/>
    <property type="project" value="TreeGrafter"/>
</dbReference>
<dbReference type="SUPFAM" id="SSF52777">
    <property type="entry name" value="CoA-dependent acyltransferases"/>
    <property type="match status" value="1"/>
</dbReference>
<dbReference type="GO" id="GO:0005739">
    <property type="term" value="C:mitochondrion"/>
    <property type="evidence" value="ECO:0007669"/>
    <property type="project" value="TreeGrafter"/>
</dbReference>
<evidence type="ECO:0000256" key="1">
    <source>
        <dbReference type="ARBA" id="ARBA00001938"/>
    </source>
</evidence>
<feature type="domain" description="Peripheral subunit-binding (PSBD)" evidence="8">
    <location>
        <begin position="58"/>
        <end position="95"/>
    </location>
</feature>
<dbReference type="FunFam" id="4.10.320.10:FF:000002">
    <property type="entry name" value="Dihydrolipoamide acetyltransferase component of pyruvate dehydrogenase complex"/>
    <property type="match status" value="1"/>
</dbReference>
<dbReference type="SUPFAM" id="SSF47005">
    <property type="entry name" value="Peripheral subunit-binding domain of 2-oxo acid dehydrogenase complex"/>
    <property type="match status" value="1"/>
</dbReference>
<keyword evidence="10" id="KW-1185">Reference proteome</keyword>
<dbReference type="AlphaFoldDB" id="A0A8C4Q6B7"/>
<evidence type="ECO:0000256" key="7">
    <source>
        <dbReference type="ARBA" id="ARBA00042008"/>
    </source>
</evidence>
<dbReference type="SUPFAM" id="SSF51230">
    <property type="entry name" value="Single hybrid motif"/>
    <property type="match status" value="1"/>
</dbReference>
<evidence type="ECO:0000256" key="3">
    <source>
        <dbReference type="ARBA" id="ARBA00022679"/>
    </source>
</evidence>